<feature type="repeat" description="WD" evidence="3">
    <location>
        <begin position="63"/>
        <end position="103"/>
    </location>
</feature>
<evidence type="ECO:0000256" key="2">
    <source>
        <dbReference type="ARBA" id="ARBA00022737"/>
    </source>
</evidence>
<keyword evidence="2" id="KW-0677">Repeat</keyword>
<dbReference type="SUPFAM" id="SSF50978">
    <property type="entry name" value="WD40 repeat-like"/>
    <property type="match status" value="1"/>
</dbReference>
<dbReference type="PROSITE" id="PS50082">
    <property type="entry name" value="WD_REPEATS_2"/>
    <property type="match status" value="1"/>
</dbReference>
<evidence type="ECO:0000313" key="4">
    <source>
        <dbReference type="EMBL" id="BBO92401.1"/>
    </source>
</evidence>
<keyword evidence="1 3" id="KW-0853">WD repeat</keyword>
<evidence type="ECO:0000256" key="3">
    <source>
        <dbReference type="PROSITE-ProRule" id="PRU00221"/>
    </source>
</evidence>
<gene>
    <name evidence="4" type="ORF">DSCOOX_55810</name>
</gene>
<dbReference type="InterPro" id="IPR050349">
    <property type="entry name" value="WD_LIS1/nudF_dynein_reg"/>
</dbReference>
<accession>A0A5K8AIB6</accession>
<protein>
    <submittedName>
        <fullName evidence="4">Uncharacterized protein</fullName>
    </submittedName>
</protein>
<dbReference type="InterPro" id="IPR001680">
    <property type="entry name" value="WD40_rpt"/>
</dbReference>
<proteinExistence type="predicted"/>
<dbReference type="PANTHER" id="PTHR44129">
    <property type="entry name" value="WD REPEAT-CONTAINING PROTEIN POP1"/>
    <property type="match status" value="1"/>
</dbReference>
<evidence type="ECO:0000313" key="5">
    <source>
        <dbReference type="Proteomes" id="UP000422108"/>
    </source>
</evidence>
<dbReference type="AlphaFoldDB" id="A0A5K8AIB6"/>
<dbReference type="Gene3D" id="2.130.10.10">
    <property type="entry name" value="YVTN repeat-like/Quinoprotein amine dehydrogenase"/>
    <property type="match status" value="1"/>
</dbReference>
<dbReference type="InterPro" id="IPR036322">
    <property type="entry name" value="WD40_repeat_dom_sf"/>
</dbReference>
<keyword evidence="5" id="KW-1185">Reference proteome</keyword>
<dbReference type="InterPro" id="IPR015943">
    <property type="entry name" value="WD40/YVTN_repeat-like_dom_sf"/>
</dbReference>
<evidence type="ECO:0000256" key="1">
    <source>
        <dbReference type="ARBA" id="ARBA00022574"/>
    </source>
</evidence>
<reference evidence="4 5" key="1">
    <citation type="submission" date="2019-11" db="EMBL/GenBank/DDBJ databases">
        <title>Comparative genomics of hydrocarbon-degrading Desulfosarcina strains.</title>
        <authorList>
            <person name="Watanabe M."/>
            <person name="Kojima H."/>
            <person name="Fukui M."/>
        </authorList>
    </citation>
    <scope>NUCLEOTIDE SEQUENCE [LARGE SCALE GENOMIC DNA]</scope>
    <source>
        <strain evidence="5">oXyS1</strain>
    </source>
</reference>
<sequence length="170" mass="18915">MSADRSTVIALVSTTEIGAWDMRTGRRRALITEERYSSLFVTISRDSMGRIWSVPDGLLVHELFGHADGVLGAAFSPDDALVITVGSDHTRVWDVHTGQQIGDFVGSEAYSLFILHDCSALVTVSDFGPPFSTLFEDDRAYQFAKARGIFQREFFRIDVHHLSDRVMSSV</sequence>
<name>A0A5K8AIB6_9BACT</name>
<dbReference type="Proteomes" id="UP000422108">
    <property type="component" value="Chromosome"/>
</dbReference>
<organism evidence="4 5">
    <name type="scientific">Desulfosarcina ovata subsp. ovata</name>
    <dbReference type="NCBI Taxonomy" id="2752305"/>
    <lineage>
        <taxon>Bacteria</taxon>
        <taxon>Pseudomonadati</taxon>
        <taxon>Thermodesulfobacteriota</taxon>
        <taxon>Desulfobacteria</taxon>
        <taxon>Desulfobacterales</taxon>
        <taxon>Desulfosarcinaceae</taxon>
        <taxon>Desulfosarcina</taxon>
    </lineage>
</organism>
<dbReference type="EMBL" id="AP021879">
    <property type="protein sequence ID" value="BBO92401.1"/>
    <property type="molecule type" value="Genomic_DNA"/>
</dbReference>
<dbReference type="SMART" id="SM00320">
    <property type="entry name" value="WD40"/>
    <property type="match status" value="1"/>
</dbReference>